<dbReference type="Pfam" id="PF02771">
    <property type="entry name" value="Acyl-CoA_dh_N"/>
    <property type="match status" value="1"/>
</dbReference>
<dbReference type="CDD" id="cd00567">
    <property type="entry name" value="ACAD"/>
    <property type="match status" value="1"/>
</dbReference>
<feature type="domain" description="Acyl-CoA dehydrogenase/oxidase N-terminal" evidence="8">
    <location>
        <begin position="8"/>
        <end position="122"/>
    </location>
</feature>
<dbReference type="InterPro" id="IPR006091">
    <property type="entry name" value="Acyl-CoA_Oxase/DH_mid-dom"/>
</dbReference>
<organism evidence="9 10">
    <name type="scientific">Panacagrimonas perspica</name>
    <dbReference type="NCBI Taxonomy" id="381431"/>
    <lineage>
        <taxon>Bacteria</taxon>
        <taxon>Pseudomonadati</taxon>
        <taxon>Pseudomonadota</taxon>
        <taxon>Gammaproteobacteria</taxon>
        <taxon>Nevskiales</taxon>
        <taxon>Nevskiaceae</taxon>
        <taxon>Panacagrimonas</taxon>
    </lineage>
</organism>
<evidence type="ECO:0000313" key="9">
    <source>
        <dbReference type="EMBL" id="TDU31691.1"/>
    </source>
</evidence>
<sequence length="419" mass="45388">MSIDFTLSPEQQQLQAGARAFAKECLCGVNAAIAPLSRPEQRFFATKPFYVEMAKAGFVHALVPKEYGGTGMSALDFALAAEEMAAVDVNVASTLLGTGLGLEPIMNFGTEEQKRRFLGEILEKPGDRLAAFAFTEVTGGANFDNPDPNAGVQTIARLEGDHWVINGKKHYTTNGCGWDGKGAHLISVVCRTDPKKSPTESLAVIVVPGNTPGVETKGYLDTSGHRAVVSPIMHFDNVRVPASNIIGRPGDGIRICSKTFSWTAAIIGAACVGVMRTAFDYALKFAKSDKRSGSVPIIEYQNVGYMLADLKMKIEAARYLTWKACHYLDTTERAGDELAIMTKVYSSELCVQAVYDAMRLVGVDSYTELTPLAGLLQDALCFPLYDGGNMGVRRRQLHRIFQTPGYDPMAAAHGRAQSR</sequence>
<dbReference type="GO" id="GO:0003995">
    <property type="term" value="F:acyl-CoA dehydrogenase activity"/>
    <property type="evidence" value="ECO:0007669"/>
    <property type="project" value="TreeGrafter"/>
</dbReference>
<keyword evidence="4 5" id="KW-0274">FAD</keyword>
<dbReference type="GO" id="GO:0046359">
    <property type="term" value="P:butyrate catabolic process"/>
    <property type="evidence" value="ECO:0007669"/>
    <property type="project" value="TreeGrafter"/>
</dbReference>
<dbReference type="InterPro" id="IPR009075">
    <property type="entry name" value="AcylCo_DH/oxidase_C"/>
</dbReference>
<evidence type="ECO:0000259" key="7">
    <source>
        <dbReference type="Pfam" id="PF02770"/>
    </source>
</evidence>
<comment type="similarity">
    <text evidence="2 5">Belongs to the acyl-CoA dehydrogenase family.</text>
</comment>
<dbReference type="Pfam" id="PF02770">
    <property type="entry name" value="Acyl-CoA_dh_M"/>
    <property type="match status" value="1"/>
</dbReference>
<dbReference type="InterPro" id="IPR009100">
    <property type="entry name" value="AcylCoA_DH/oxidase_NM_dom_sf"/>
</dbReference>
<feature type="domain" description="Acyl-CoA dehydrogenase/oxidase C-terminal" evidence="6">
    <location>
        <begin position="250"/>
        <end position="398"/>
    </location>
</feature>
<proteinExistence type="inferred from homology"/>
<evidence type="ECO:0000256" key="5">
    <source>
        <dbReference type="RuleBase" id="RU362125"/>
    </source>
</evidence>
<evidence type="ECO:0000256" key="2">
    <source>
        <dbReference type="ARBA" id="ARBA00009347"/>
    </source>
</evidence>
<evidence type="ECO:0008006" key="11">
    <source>
        <dbReference type="Google" id="ProtNLM"/>
    </source>
</evidence>
<dbReference type="SUPFAM" id="SSF56645">
    <property type="entry name" value="Acyl-CoA dehydrogenase NM domain-like"/>
    <property type="match status" value="1"/>
</dbReference>
<comment type="cofactor">
    <cofactor evidence="1 5">
        <name>FAD</name>
        <dbReference type="ChEBI" id="CHEBI:57692"/>
    </cofactor>
</comment>
<dbReference type="AlphaFoldDB" id="A0A4R7PDS3"/>
<dbReference type="Gene3D" id="1.20.140.10">
    <property type="entry name" value="Butyryl-CoA Dehydrogenase, subunit A, domain 3"/>
    <property type="match status" value="1"/>
</dbReference>
<accession>A0A4R7PDS3</accession>
<keyword evidence="5" id="KW-0560">Oxidoreductase</keyword>
<dbReference type="InterPro" id="IPR037069">
    <property type="entry name" value="AcylCoA_DH/ox_N_sf"/>
</dbReference>
<dbReference type="Gene3D" id="2.40.110.10">
    <property type="entry name" value="Butyryl-CoA Dehydrogenase, subunit A, domain 2"/>
    <property type="match status" value="1"/>
</dbReference>
<evidence type="ECO:0000259" key="8">
    <source>
        <dbReference type="Pfam" id="PF02771"/>
    </source>
</evidence>
<evidence type="ECO:0000313" key="10">
    <source>
        <dbReference type="Proteomes" id="UP000295341"/>
    </source>
</evidence>
<evidence type="ECO:0000256" key="4">
    <source>
        <dbReference type="ARBA" id="ARBA00022827"/>
    </source>
</evidence>
<reference evidence="9 10" key="1">
    <citation type="submission" date="2019-03" db="EMBL/GenBank/DDBJ databases">
        <title>Genomic Encyclopedia of Type Strains, Phase IV (KMG-IV): sequencing the most valuable type-strain genomes for metagenomic binning, comparative biology and taxonomic classification.</title>
        <authorList>
            <person name="Goeker M."/>
        </authorList>
    </citation>
    <scope>NUCLEOTIDE SEQUENCE [LARGE SCALE GENOMIC DNA]</scope>
    <source>
        <strain evidence="9 10">DSM 26377</strain>
    </source>
</reference>
<dbReference type="Pfam" id="PF00441">
    <property type="entry name" value="Acyl-CoA_dh_1"/>
    <property type="match status" value="1"/>
</dbReference>
<evidence type="ECO:0000259" key="6">
    <source>
        <dbReference type="Pfam" id="PF00441"/>
    </source>
</evidence>
<dbReference type="GO" id="GO:0050660">
    <property type="term" value="F:flavin adenine dinucleotide binding"/>
    <property type="evidence" value="ECO:0007669"/>
    <property type="project" value="InterPro"/>
</dbReference>
<feature type="domain" description="Acyl-CoA oxidase/dehydrogenase middle" evidence="7">
    <location>
        <begin position="131"/>
        <end position="238"/>
    </location>
</feature>
<dbReference type="OrthoDB" id="2769798at2"/>
<dbReference type="SUPFAM" id="SSF47203">
    <property type="entry name" value="Acyl-CoA dehydrogenase C-terminal domain-like"/>
    <property type="match status" value="1"/>
</dbReference>
<keyword evidence="3 5" id="KW-0285">Flavoprotein</keyword>
<name>A0A4R7PDS3_9GAMM</name>
<dbReference type="PANTHER" id="PTHR43884">
    <property type="entry name" value="ACYL-COA DEHYDROGENASE"/>
    <property type="match status" value="1"/>
</dbReference>
<dbReference type="Proteomes" id="UP000295341">
    <property type="component" value="Unassembled WGS sequence"/>
</dbReference>
<dbReference type="InterPro" id="IPR036250">
    <property type="entry name" value="AcylCo_DH-like_C"/>
</dbReference>
<dbReference type="PANTHER" id="PTHR43884:SF12">
    <property type="entry name" value="ISOVALERYL-COA DEHYDROGENASE, MITOCHONDRIAL-RELATED"/>
    <property type="match status" value="1"/>
</dbReference>
<comment type="caution">
    <text evidence="9">The sequence shown here is derived from an EMBL/GenBank/DDBJ whole genome shotgun (WGS) entry which is preliminary data.</text>
</comment>
<dbReference type="GO" id="GO:0033539">
    <property type="term" value="P:fatty acid beta-oxidation using acyl-CoA dehydrogenase"/>
    <property type="evidence" value="ECO:0007669"/>
    <property type="project" value="TreeGrafter"/>
</dbReference>
<dbReference type="Gene3D" id="1.10.540.10">
    <property type="entry name" value="Acyl-CoA dehydrogenase/oxidase, N-terminal domain"/>
    <property type="match status" value="1"/>
</dbReference>
<evidence type="ECO:0000256" key="1">
    <source>
        <dbReference type="ARBA" id="ARBA00001974"/>
    </source>
</evidence>
<dbReference type="InterPro" id="IPR013786">
    <property type="entry name" value="AcylCoA_DH/ox_N"/>
</dbReference>
<gene>
    <name evidence="9" type="ORF">DFR24_1068</name>
</gene>
<evidence type="ECO:0000256" key="3">
    <source>
        <dbReference type="ARBA" id="ARBA00022630"/>
    </source>
</evidence>
<protein>
    <recommendedName>
        <fullName evidence="11">Alkylation response protein AidB-like acyl-CoA dehydrogenase</fullName>
    </recommendedName>
</protein>
<dbReference type="EMBL" id="SOBT01000008">
    <property type="protein sequence ID" value="TDU31691.1"/>
    <property type="molecule type" value="Genomic_DNA"/>
</dbReference>
<dbReference type="InterPro" id="IPR046373">
    <property type="entry name" value="Acyl-CoA_Oxase/DH_mid-dom_sf"/>
</dbReference>
<keyword evidence="10" id="KW-1185">Reference proteome</keyword>
<dbReference type="RefSeq" id="WP_133880256.1">
    <property type="nucleotide sequence ID" value="NZ_MWIN01000012.1"/>
</dbReference>